<organism evidence="4 5">
    <name type="scientific">Hufsiella ginkgonis</name>
    <dbReference type="NCBI Taxonomy" id="2695274"/>
    <lineage>
        <taxon>Bacteria</taxon>
        <taxon>Pseudomonadati</taxon>
        <taxon>Bacteroidota</taxon>
        <taxon>Sphingobacteriia</taxon>
        <taxon>Sphingobacteriales</taxon>
        <taxon>Sphingobacteriaceae</taxon>
        <taxon>Hufsiella</taxon>
    </lineage>
</organism>
<dbReference type="Proteomes" id="UP000451233">
    <property type="component" value="Unassembled WGS sequence"/>
</dbReference>
<dbReference type="AlphaFoldDB" id="A0A7K1Y089"/>
<sequence>MNTTHRKSGAISLAIVLLNLLSYAQQLTVINQDYTLAKTESVKQNKLLIIDFYTTWCVPCKELDEAVFKDTTVSKQFAGQFVVLRYDAEKDNVHRLTLKHHVSFYPTTVVLNPAQRVVNRLIGSSGTGEKMVPAYLDFLRKASANAAENKFIKGVSASTDLTYPRFYEDYVFRVNTKGVAAKVTDYWKSNSDYLSEVPFAILCYFQGATDEVNKFFLENKKKYADLYGELDVKFILTMMITAKLSDAIDAKDRSAFNAAVRLAKEHLDTGETKQYLLGMEEQMLQQEGRWTEALKSFSSRKNAQQVSDYETARLCRAASEKCSEISVLKPCAEWMKAIAGKTPEYDHLDTYARLLFKTGEKNKSYLIMKQAIAAGKLAKEDVTGSEKWLNQFNSDQRNK</sequence>
<name>A0A7K1Y089_9SPHI</name>
<dbReference type="InterPro" id="IPR017937">
    <property type="entry name" value="Thioredoxin_CS"/>
</dbReference>
<dbReference type="Pfam" id="PF13899">
    <property type="entry name" value="Thioredoxin_7"/>
    <property type="match status" value="1"/>
</dbReference>
<dbReference type="InterPro" id="IPR036249">
    <property type="entry name" value="Thioredoxin-like_sf"/>
</dbReference>
<protein>
    <recommendedName>
        <fullName evidence="3">Thioredoxin domain-containing protein</fullName>
    </recommendedName>
</protein>
<evidence type="ECO:0000256" key="1">
    <source>
        <dbReference type="ARBA" id="ARBA00023284"/>
    </source>
</evidence>
<keyword evidence="5" id="KW-1185">Reference proteome</keyword>
<dbReference type="PANTHER" id="PTHR32234">
    <property type="entry name" value="THIOL:DISULFIDE INTERCHANGE PROTEIN DSBD"/>
    <property type="match status" value="1"/>
</dbReference>
<feature type="domain" description="Thioredoxin" evidence="3">
    <location>
        <begin position="18"/>
        <end position="141"/>
    </location>
</feature>
<dbReference type="PANTHER" id="PTHR32234:SF0">
    <property type="entry name" value="THIOL:DISULFIDE INTERCHANGE PROTEIN DSBD"/>
    <property type="match status" value="1"/>
</dbReference>
<keyword evidence="2" id="KW-0732">Signal</keyword>
<dbReference type="RefSeq" id="WP_160907479.1">
    <property type="nucleotide sequence ID" value="NZ_WVHS01000003.1"/>
</dbReference>
<dbReference type="GO" id="GO:0045454">
    <property type="term" value="P:cell redox homeostasis"/>
    <property type="evidence" value="ECO:0007669"/>
    <property type="project" value="TreeGrafter"/>
</dbReference>
<evidence type="ECO:0000256" key="2">
    <source>
        <dbReference type="SAM" id="SignalP"/>
    </source>
</evidence>
<evidence type="ECO:0000313" key="4">
    <source>
        <dbReference type="EMBL" id="MXV16487.1"/>
    </source>
</evidence>
<proteinExistence type="predicted"/>
<evidence type="ECO:0000259" key="3">
    <source>
        <dbReference type="PROSITE" id="PS51352"/>
    </source>
</evidence>
<dbReference type="InterPro" id="IPR013766">
    <property type="entry name" value="Thioredoxin_domain"/>
</dbReference>
<reference evidence="4 5" key="1">
    <citation type="submission" date="2019-11" db="EMBL/GenBank/DDBJ databases">
        <title>Pedobacter sp. HMF7056 Genome sequencing and assembly.</title>
        <authorList>
            <person name="Kang H."/>
            <person name="Kim H."/>
            <person name="Joh K."/>
        </authorList>
    </citation>
    <scope>NUCLEOTIDE SEQUENCE [LARGE SCALE GENOMIC DNA]</scope>
    <source>
        <strain evidence="4 5">HMF7056</strain>
    </source>
</reference>
<keyword evidence="1" id="KW-0676">Redox-active center</keyword>
<dbReference type="EMBL" id="WVHS01000003">
    <property type="protein sequence ID" value="MXV16487.1"/>
    <property type="molecule type" value="Genomic_DNA"/>
</dbReference>
<dbReference type="SUPFAM" id="SSF52833">
    <property type="entry name" value="Thioredoxin-like"/>
    <property type="match status" value="1"/>
</dbReference>
<dbReference type="GO" id="GO:0015035">
    <property type="term" value="F:protein-disulfide reductase activity"/>
    <property type="evidence" value="ECO:0007669"/>
    <property type="project" value="TreeGrafter"/>
</dbReference>
<dbReference type="PROSITE" id="PS51352">
    <property type="entry name" value="THIOREDOXIN_2"/>
    <property type="match status" value="1"/>
</dbReference>
<feature type="signal peptide" evidence="2">
    <location>
        <begin position="1"/>
        <end position="24"/>
    </location>
</feature>
<feature type="chain" id="PRO_5029673623" description="Thioredoxin domain-containing protein" evidence="2">
    <location>
        <begin position="25"/>
        <end position="399"/>
    </location>
</feature>
<dbReference type="Gene3D" id="3.40.30.10">
    <property type="entry name" value="Glutaredoxin"/>
    <property type="match status" value="1"/>
</dbReference>
<evidence type="ECO:0000313" key="5">
    <source>
        <dbReference type="Proteomes" id="UP000451233"/>
    </source>
</evidence>
<dbReference type="PROSITE" id="PS00194">
    <property type="entry name" value="THIOREDOXIN_1"/>
    <property type="match status" value="1"/>
</dbReference>
<gene>
    <name evidence="4" type="ORF">GS398_14340</name>
</gene>
<accession>A0A7K1Y089</accession>
<comment type="caution">
    <text evidence="4">The sequence shown here is derived from an EMBL/GenBank/DDBJ whole genome shotgun (WGS) entry which is preliminary data.</text>
</comment>